<comment type="caution">
    <text evidence="3">The sequence shown here is derived from an EMBL/GenBank/DDBJ whole genome shotgun (WGS) entry which is preliminary data.</text>
</comment>
<accession>G5IFD6</accession>
<dbReference type="OrthoDB" id="9816557at2"/>
<proteinExistence type="predicted"/>
<dbReference type="RefSeq" id="WP_006780194.1">
    <property type="nucleotide sequence ID" value="NZ_CP040506.1"/>
</dbReference>
<dbReference type="Proteomes" id="UP000005384">
    <property type="component" value="Unassembled WGS sequence"/>
</dbReference>
<reference evidence="3 4" key="1">
    <citation type="submission" date="2011-08" db="EMBL/GenBank/DDBJ databases">
        <title>The Genome Sequence of Clostridium hathewayi WAL-18680.</title>
        <authorList>
            <consortium name="The Broad Institute Genome Sequencing Platform"/>
            <person name="Earl A."/>
            <person name="Ward D."/>
            <person name="Feldgarden M."/>
            <person name="Gevers D."/>
            <person name="Finegold S.M."/>
            <person name="Summanen P.H."/>
            <person name="Molitoris D.R."/>
            <person name="Song M."/>
            <person name="Daigneault M."/>
            <person name="Allen-Vercoe E."/>
            <person name="Young S.K."/>
            <person name="Zeng Q."/>
            <person name="Gargeya S."/>
            <person name="Fitzgerald M."/>
            <person name="Haas B."/>
            <person name="Abouelleil A."/>
            <person name="Alvarado L."/>
            <person name="Arachchi H.M."/>
            <person name="Berlin A."/>
            <person name="Brown A."/>
            <person name="Chapman S.B."/>
            <person name="Chen Z."/>
            <person name="Dunbar C."/>
            <person name="Freedman E."/>
            <person name="Gearin G."/>
            <person name="Gellesch M."/>
            <person name="Goldberg J."/>
            <person name="Griggs A."/>
            <person name="Gujja S."/>
            <person name="Heiman D."/>
            <person name="Howarth C."/>
            <person name="Larson L."/>
            <person name="Lui A."/>
            <person name="MacDonald P.J.P."/>
            <person name="Montmayeur A."/>
            <person name="Murphy C."/>
            <person name="Neiman D."/>
            <person name="Pearson M."/>
            <person name="Priest M."/>
            <person name="Roberts A."/>
            <person name="Saif S."/>
            <person name="Shea T."/>
            <person name="Shenoy N."/>
            <person name="Sisk P."/>
            <person name="Stolte C."/>
            <person name="Sykes S."/>
            <person name="Wortman J."/>
            <person name="Nusbaum C."/>
            <person name="Birren B."/>
        </authorList>
    </citation>
    <scope>NUCLEOTIDE SEQUENCE [LARGE SCALE GENOMIC DNA]</scope>
    <source>
        <strain evidence="3 4">WAL-18680</strain>
    </source>
</reference>
<dbReference type="SMART" id="SM00287">
    <property type="entry name" value="SH3b"/>
    <property type="match status" value="1"/>
</dbReference>
<dbReference type="AlphaFoldDB" id="G5IFD6"/>
<evidence type="ECO:0000256" key="1">
    <source>
        <dbReference type="SAM" id="MobiDB-lite"/>
    </source>
</evidence>
<name>G5IFD6_9FIRM</name>
<feature type="region of interest" description="Disordered" evidence="1">
    <location>
        <begin position="624"/>
        <end position="710"/>
    </location>
</feature>
<dbReference type="PROSITE" id="PS51781">
    <property type="entry name" value="SH3B"/>
    <property type="match status" value="1"/>
</dbReference>
<dbReference type="EMBL" id="ADLN01000046">
    <property type="protein sequence ID" value="EHI59719.1"/>
    <property type="molecule type" value="Genomic_DNA"/>
</dbReference>
<feature type="compositionally biased region" description="Polar residues" evidence="1">
    <location>
        <begin position="624"/>
        <end position="633"/>
    </location>
</feature>
<feature type="compositionally biased region" description="Gly residues" evidence="1">
    <location>
        <begin position="257"/>
        <end position="273"/>
    </location>
</feature>
<feature type="domain" description="SH3b" evidence="2">
    <location>
        <begin position="38"/>
        <end position="105"/>
    </location>
</feature>
<evidence type="ECO:0000313" key="4">
    <source>
        <dbReference type="Proteomes" id="UP000005384"/>
    </source>
</evidence>
<dbReference type="Pfam" id="PF08239">
    <property type="entry name" value="SH3_3"/>
    <property type="match status" value="1"/>
</dbReference>
<feature type="compositionally biased region" description="Gly residues" evidence="1">
    <location>
        <begin position="653"/>
        <end position="674"/>
    </location>
</feature>
<feature type="compositionally biased region" description="Low complexity" evidence="1">
    <location>
        <begin position="634"/>
        <end position="652"/>
    </location>
</feature>
<dbReference type="InterPro" id="IPR025883">
    <property type="entry name" value="Cadherin-like_domain"/>
</dbReference>
<feature type="compositionally biased region" description="Gly residues" evidence="1">
    <location>
        <begin position="336"/>
        <end position="345"/>
    </location>
</feature>
<keyword evidence="4" id="KW-1185">Reference proteome</keyword>
<dbReference type="PATRIC" id="fig|742737.3.peg.2240"/>
<protein>
    <recommendedName>
        <fullName evidence="2">SH3b domain-containing protein</fullName>
    </recommendedName>
</protein>
<feature type="compositionally biased region" description="Low complexity" evidence="1">
    <location>
        <begin position="346"/>
        <end position="359"/>
    </location>
</feature>
<dbReference type="InterPro" id="IPR003646">
    <property type="entry name" value="SH3-like_bac-type"/>
</dbReference>
<organism evidence="3 4">
    <name type="scientific">Hungatella hathewayi WAL-18680</name>
    <dbReference type="NCBI Taxonomy" id="742737"/>
    <lineage>
        <taxon>Bacteria</taxon>
        <taxon>Bacillati</taxon>
        <taxon>Bacillota</taxon>
        <taxon>Clostridia</taxon>
        <taxon>Lachnospirales</taxon>
        <taxon>Lachnospiraceae</taxon>
        <taxon>Hungatella</taxon>
    </lineage>
</organism>
<evidence type="ECO:0000313" key="3">
    <source>
        <dbReference type="EMBL" id="EHI59719.1"/>
    </source>
</evidence>
<dbReference type="Pfam" id="PF12733">
    <property type="entry name" value="Cadherin-like"/>
    <property type="match status" value="1"/>
</dbReference>
<gene>
    <name evidence="3" type="ORF">HMPREF9473_02213</name>
</gene>
<dbReference type="Gene3D" id="2.30.30.40">
    <property type="entry name" value="SH3 Domains"/>
    <property type="match status" value="1"/>
</dbReference>
<dbReference type="HOGENOM" id="CLU_021092_0_0_9"/>
<feature type="region of interest" description="Disordered" evidence="1">
    <location>
        <begin position="254"/>
        <end position="359"/>
    </location>
</feature>
<evidence type="ECO:0000259" key="2">
    <source>
        <dbReference type="PROSITE" id="PS51781"/>
    </source>
</evidence>
<sequence length="710" mass="72776">MRKMRYKHGLAMFMAMLLVINACLFYVKPSMESFAYTARSATINASNLNVRSGPGTTYSAITKLSQGTAVTVVGEKTASNGALWYEIRFSGTNGAETTGYVLNTYVKFPVSYQTSADFEAYLTAQKFPDSYKDGLRQLHAQYPNWVFTAHHTNLDWNTAVDNESVVGRNLVATGSVSSWKSIADGAYDWDASKWPGFDGSNWVAASRDIVAYYMDPRNFLDDTYIFQFLLQSYDSSAHTAAGLETMVKGTFLESTASGGGSPSGGSSPGGTSSGGSSSVGPGGVSSGTDKNNSGSSGGASGGPGTSINSNEVKLEAPGASISSKDRDRLMVALGPGMTGGPGSVGSGSSPSSDGSGSAPLSGSSSYVDIIMNAGAQSGVNPYVLAAMILQEQGKGTSGLISGTYSGYEGYYNFFNVEAYQSGSMSAIERGLWYASQSGTYGRPWNSVEKSILGGAQIYGETYVKAGQNTFYLKKYNVQGSNLYKHQYMTNVQGAASEGAIYAKAYSSELKNTALEFRIPVYNNMPAAACAKPTQDGSPNNKLAGLGVNGFALTPTFNKDTTSYNLIVDTSVSQVTINAAVIDSTASVSGAGTVNLQGGGNDITIAVTAQNGSVRNYVIHVVRQQNGPTNDGSVNSGITGNSPGTSPGTSSPGGNTGSSGTGSPGGSPGNSGGSGTSSPAAGSTGGPGASSGSGSSTTNSGPGGSDIVIIP</sequence>
<feature type="compositionally biased region" description="Gly residues" evidence="1">
    <location>
        <begin position="295"/>
        <end position="304"/>
    </location>
</feature>